<sequence length="252" mass="29125">MNIFVINLDRRPDRLRHMLDTFDALDLQFTRVPAIDGSSFCHNTYVRPGEAACFMSHRICWQRIVEDGLVAAAILEDDLHIMPDASWLLRTTEWIPGETDIIKLETMLRPVKLDKAPASIVAGRKLYGLRSNHLGAAGYILTQQGAQRLLRQSAGCNTPVDHFLFDFRKPWAKDLNTLQLFPAVCVQDFFLRGSRPSFQLGSDLHCERTFTCKGWSKVWRETKRPLQQFFRLFKRVSANLFTNKKWTVVPWE</sequence>
<dbReference type="OrthoDB" id="259382at2"/>
<accession>A0A1J6HYR7</accession>
<dbReference type="InterPro" id="IPR002654">
    <property type="entry name" value="Glyco_trans_25"/>
</dbReference>
<comment type="caution">
    <text evidence="2">The sequence shown here is derived from an EMBL/GenBank/DDBJ whole genome shotgun (WGS) entry which is preliminary data.</text>
</comment>
<feature type="domain" description="Glycosyl transferase family 25" evidence="1">
    <location>
        <begin position="2"/>
        <end position="163"/>
    </location>
</feature>
<reference evidence="2 3" key="1">
    <citation type="submission" date="2016-10" db="EMBL/GenBank/DDBJ databases">
        <title>The Draft Genome Sequence of the Potato Rhizosphere Bacteria Ochrobactrum sp. IPA7.2.</title>
        <authorList>
            <person name="Gogoleva N.E."/>
            <person name="Khlopko Y.A."/>
            <person name="Burygin G.L."/>
            <person name="Plotnikov A.O."/>
        </authorList>
    </citation>
    <scope>NUCLEOTIDE SEQUENCE [LARGE SCALE GENOMIC DNA]</scope>
    <source>
        <strain evidence="2 3">IPA7.2</strain>
    </source>
</reference>
<dbReference type="RefSeq" id="WP_071633271.1">
    <property type="nucleotide sequence ID" value="NZ_JBHJZM010000001.1"/>
</dbReference>
<evidence type="ECO:0000259" key="1">
    <source>
        <dbReference type="Pfam" id="PF01755"/>
    </source>
</evidence>
<dbReference type="CDD" id="cd06532">
    <property type="entry name" value="Glyco_transf_25"/>
    <property type="match status" value="1"/>
</dbReference>
<dbReference type="AlphaFoldDB" id="A0A1J6HYR7"/>
<proteinExistence type="predicted"/>
<evidence type="ECO:0000313" key="3">
    <source>
        <dbReference type="Proteomes" id="UP000182985"/>
    </source>
</evidence>
<dbReference type="Pfam" id="PF01755">
    <property type="entry name" value="Glyco_transf_25"/>
    <property type="match status" value="1"/>
</dbReference>
<name>A0A1J6HYR7_9HYPH</name>
<keyword evidence="3" id="KW-1185">Reference proteome</keyword>
<dbReference type="EMBL" id="MOEC01000024">
    <property type="protein sequence ID" value="OIS91746.1"/>
    <property type="molecule type" value="Genomic_DNA"/>
</dbReference>
<evidence type="ECO:0000313" key="2">
    <source>
        <dbReference type="EMBL" id="OIS91746.1"/>
    </source>
</evidence>
<organism evidence="2 3">
    <name type="scientific">Brucella cytisi</name>
    <dbReference type="NCBI Taxonomy" id="407152"/>
    <lineage>
        <taxon>Bacteria</taxon>
        <taxon>Pseudomonadati</taxon>
        <taxon>Pseudomonadota</taxon>
        <taxon>Alphaproteobacteria</taxon>
        <taxon>Hyphomicrobiales</taxon>
        <taxon>Brucellaceae</taxon>
        <taxon>Brucella/Ochrobactrum group</taxon>
        <taxon>Brucella</taxon>
    </lineage>
</organism>
<dbReference type="Proteomes" id="UP000182985">
    <property type="component" value="Unassembled WGS sequence"/>
</dbReference>
<protein>
    <recommendedName>
        <fullName evidence="1">Glycosyl transferase family 25 domain-containing protein</fullName>
    </recommendedName>
</protein>
<gene>
    <name evidence="2" type="ORF">BLA27_20210</name>
</gene>